<dbReference type="STRING" id="126957.T1IWY7"/>
<dbReference type="InterPro" id="IPR000157">
    <property type="entry name" value="TIR_dom"/>
</dbReference>
<evidence type="ECO:0000259" key="5">
    <source>
        <dbReference type="PROSITE" id="PS50104"/>
    </source>
</evidence>
<dbReference type="Proteomes" id="UP000014500">
    <property type="component" value="Unassembled WGS sequence"/>
</dbReference>
<dbReference type="GO" id="GO:0007165">
    <property type="term" value="P:signal transduction"/>
    <property type="evidence" value="ECO:0007669"/>
    <property type="project" value="InterPro"/>
</dbReference>
<dbReference type="GO" id="GO:0034128">
    <property type="term" value="P:negative regulation of MyD88-independent toll-like receptor signaling pathway"/>
    <property type="evidence" value="ECO:0007669"/>
    <property type="project" value="InterPro"/>
</dbReference>
<dbReference type="EnsemblMetazoa" id="SMAR005714-RA">
    <property type="protein sequence ID" value="SMAR005714-PA"/>
    <property type="gene ID" value="SMAR005714"/>
</dbReference>
<evidence type="ECO:0000256" key="4">
    <source>
        <dbReference type="SAM" id="MobiDB-lite"/>
    </source>
</evidence>
<dbReference type="GO" id="GO:0003953">
    <property type="term" value="F:NAD+ nucleosidase activity"/>
    <property type="evidence" value="ECO:0007669"/>
    <property type="project" value="InterPro"/>
</dbReference>
<organism evidence="6 7">
    <name type="scientific">Strigamia maritima</name>
    <name type="common">European centipede</name>
    <name type="synonym">Geophilus maritimus</name>
    <dbReference type="NCBI Taxonomy" id="126957"/>
    <lineage>
        <taxon>Eukaryota</taxon>
        <taxon>Metazoa</taxon>
        <taxon>Ecdysozoa</taxon>
        <taxon>Arthropoda</taxon>
        <taxon>Myriapoda</taxon>
        <taxon>Chilopoda</taxon>
        <taxon>Pleurostigmophora</taxon>
        <taxon>Geophilomorpha</taxon>
        <taxon>Linotaeniidae</taxon>
        <taxon>Strigamia</taxon>
    </lineage>
</organism>
<evidence type="ECO:0000313" key="6">
    <source>
        <dbReference type="EnsemblMetazoa" id="SMAR005714-PA"/>
    </source>
</evidence>
<dbReference type="GO" id="GO:0035591">
    <property type="term" value="F:signaling adaptor activity"/>
    <property type="evidence" value="ECO:0007669"/>
    <property type="project" value="InterPro"/>
</dbReference>
<keyword evidence="7" id="KW-1185">Reference proteome</keyword>
<accession>T1IWY7</accession>
<feature type="region of interest" description="Disordered" evidence="4">
    <location>
        <begin position="216"/>
        <end position="241"/>
    </location>
</feature>
<dbReference type="AlphaFoldDB" id="T1IWY7"/>
<dbReference type="InterPro" id="IPR035897">
    <property type="entry name" value="Toll_tir_struct_dom_sf"/>
</dbReference>
<protein>
    <recommendedName>
        <fullName evidence="5">TIR domain-containing protein</fullName>
    </recommendedName>
</protein>
<reference evidence="7" key="1">
    <citation type="submission" date="2011-05" db="EMBL/GenBank/DDBJ databases">
        <authorList>
            <person name="Richards S.R."/>
            <person name="Qu J."/>
            <person name="Jiang H."/>
            <person name="Jhangiani S.N."/>
            <person name="Agravi P."/>
            <person name="Goodspeed R."/>
            <person name="Gross S."/>
            <person name="Mandapat C."/>
            <person name="Jackson L."/>
            <person name="Mathew T."/>
            <person name="Pu L."/>
            <person name="Thornton R."/>
            <person name="Saada N."/>
            <person name="Wilczek-Boney K.B."/>
            <person name="Lee S."/>
            <person name="Kovar C."/>
            <person name="Wu Y."/>
            <person name="Scherer S.E."/>
            <person name="Worley K.C."/>
            <person name="Muzny D.M."/>
            <person name="Gibbs R."/>
        </authorList>
    </citation>
    <scope>NUCLEOTIDE SEQUENCE</scope>
    <source>
        <strain evidence="7">Brora</strain>
    </source>
</reference>
<dbReference type="InterPro" id="IPR039184">
    <property type="entry name" value="SARM1"/>
</dbReference>
<comment type="subcellular location">
    <subcellularLocation>
        <location evidence="1">Cytoplasm</location>
    </subcellularLocation>
</comment>
<dbReference type="Gene3D" id="3.40.50.10140">
    <property type="entry name" value="Toll/interleukin-1 receptor homology (TIR) domain"/>
    <property type="match status" value="2"/>
</dbReference>
<keyword evidence="2" id="KW-0963">Cytoplasm</keyword>
<dbReference type="GO" id="GO:0048678">
    <property type="term" value="P:response to axon injury"/>
    <property type="evidence" value="ECO:0007669"/>
    <property type="project" value="InterPro"/>
</dbReference>
<dbReference type="GO" id="GO:0030425">
    <property type="term" value="C:dendrite"/>
    <property type="evidence" value="ECO:0007669"/>
    <property type="project" value="TreeGrafter"/>
</dbReference>
<dbReference type="SUPFAM" id="SSF52200">
    <property type="entry name" value="Toll/Interleukin receptor TIR domain"/>
    <property type="match status" value="2"/>
</dbReference>
<feature type="compositionally biased region" description="Basic and acidic residues" evidence="4">
    <location>
        <begin position="216"/>
        <end position="229"/>
    </location>
</feature>
<dbReference type="EMBL" id="JH431634">
    <property type="status" value="NOT_ANNOTATED_CDS"/>
    <property type="molecule type" value="Genomic_DNA"/>
</dbReference>
<proteinExistence type="predicted"/>
<keyword evidence="3" id="KW-0677">Repeat</keyword>
<dbReference type="PROSITE" id="PS50104">
    <property type="entry name" value="TIR"/>
    <property type="match status" value="1"/>
</dbReference>
<evidence type="ECO:0000256" key="3">
    <source>
        <dbReference type="ARBA" id="ARBA00022737"/>
    </source>
</evidence>
<dbReference type="HOGENOM" id="CLU_484251_0_0_1"/>
<evidence type="ECO:0000256" key="2">
    <source>
        <dbReference type="ARBA" id="ARBA00022490"/>
    </source>
</evidence>
<dbReference type="Pfam" id="PF13676">
    <property type="entry name" value="TIR_2"/>
    <property type="match status" value="1"/>
</dbReference>
<dbReference type="SMART" id="SM00255">
    <property type="entry name" value="TIR"/>
    <property type="match status" value="1"/>
</dbReference>
<name>T1IWY7_STRMM</name>
<dbReference type="PANTHER" id="PTHR22998">
    <property type="entry name" value="SARM1"/>
    <property type="match status" value="1"/>
</dbReference>
<reference evidence="6" key="2">
    <citation type="submission" date="2015-02" db="UniProtKB">
        <authorList>
            <consortium name="EnsemblMetazoa"/>
        </authorList>
    </citation>
    <scope>IDENTIFICATION</scope>
</reference>
<evidence type="ECO:0000256" key="1">
    <source>
        <dbReference type="ARBA" id="ARBA00004496"/>
    </source>
</evidence>
<dbReference type="GO" id="GO:0005737">
    <property type="term" value="C:cytoplasm"/>
    <property type="evidence" value="ECO:0007669"/>
    <property type="project" value="UniProtKB-SubCell"/>
</dbReference>
<sequence>MEKATFKQKNGDDLFEMCSDSLPLTDEGIIYVTYNYKEKVPVAKSVLTDISRLIFTDFLDFDNQIFLISITRFSRFQKSTESDFSNPISATWISNTMTQNASTSDHRKRENQRQRRNLKVWKTIFSPRNENIRFSKLLKTIVAPSNSIKYRPTDIIFGFLHANLKKITSPIDTILLKLTELKTEPHLQNISSISIGGANYVDNSVITVHKKGGKINEKKNFQPDKDDKNATCSNNDDSVDEAECEQPKNFDIFVSYRRATGKDLASLLKVYLEELKHLDGKRNYTVFLDVRNLESGLFDEQLLEVIKNAPIFILLLTPNSLDRCFNDVEENDWIHKGPKWDHENQTGSIEQLEKYIRDALQKLTQQKTEEEQFKRVAVAGKNLKVGKDAIISGSASAIFEDVLKAGEDLDKTPNPKRRTPLNLSSLLKEKLEKLKQRKYSLFLDVADRSTGPFDERLYKVIENSPIFILVLSPNALDRCFGDTQCNEWIHKEVACALKNGCTIIPVMHDNFKFPKGSEYNSLPKIIQTALGYNGIPWHHDDQEGSIKGLDAMIQDGLKRSGIL</sequence>
<dbReference type="eggNOG" id="KOG3678">
    <property type="taxonomic scope" value="Eukaryota"/>
</dbReference>
<dbReference type="PANTHER" id="PTHR22998:SF1">
    <property type="entry name" value="NAD(+) HYDROLASE SARM1"/>
    <property type="match status" value="1"/>
</dbReference>
<evidence type="ECO:0000313" key="7">
    <source>
        <dbReference type="Proteomes" id="UP000014500"/>
    </source>
</evidence>
<feature type="domain" description="TIR" evidence="5">
    <location>
        <begin position="248"/>
        <end position="380"/>
    </location>
</feature>